<dbReference type="AlphaFoldDB" id="A0AA45C566"/>
<comment type="caution">
    <text evidence="7">The sequence shown here is derived from an EMBL/GenBank/DDBJ whole genome shotgun (WGS) entry which is preliminary data.</text>
</comment>
<dbReference type="Proteomes" id="UP000245921">
    <property type="component" value="Unassembled WGS sequence"/>
</dbReference>
<evidence type="ECO:0000256" key="4">
    <source>
        <dbReference type="ARBA" id="ARBA00022679"/>
    </source>
</evidence>
<evidence type="ECO:0000313" key="8">
    <source>
        <dbReference type="Proteomes" id="UP000245921"/>
    </source>
</evidence>
<gene>
    <name evidence="7" type="ORF">C7380_1193</name>
</gene>
<accession>A0AA45C566</accession>
<protein>
    <submittedName>
        <fullName evidence="7">PTS system nitrogen regulatory IIA component</fullName>
    </submittedName>
</protein>
<reference evidence="7 8" key="1">
    <citation type="submission" date="2018-05" db="EMBL/GenBank/DDBJ databases">
        <title>Genomic Encyclopedia of Type Strains, Phase IV (KMG-IV): sequencing the most valuable type-strain genomes for metagenomic binning, comparative biology and taxonomic classification.</title>
        <authorList>
            <person name="Goeker M."/>
        </authorList>
    </citation>
    <scope>NUCLEOTIDE SEQUENCE [LARGE SCALE GENOMIC DNA]</scope>
    <source>
        <strain evidence="7 8">DSM 24906</strain>
    </source>
</reference>
<keyword evidence="5" id="KW-0598">Phosphotransferase system</keyword>
<dbReference type="Gene3D" id="3.40.930.10">
    <property type="entry name" value="Mannitol-specific EII, Chain A"/>
    <property type="match status" value="1"/>
</dbReference>
<dbReference type="InterPro" id="IPR051541">
    <property type="entry name" value="PTS_SugarTrans_NitroReg"/>
</dbReference>
<name>A0AA45C566_9BACT</name>
<dbReference type="PROSITE" id="PS51094">
    <property type="entry name" value="PTS_EIIA_TYPE_2"/>
    <property type="match status" value="1"/>
</dbReference>
<dbReference type="InterPro" id="IPR016152">
    <property type="entry name" value="PTrfase/Anion_transptr"/>
</dbReference>
<feature type="domain" description="PTS EIIA type-2" evidence="6">
    <location>
        <begin position="4"/>
        <end position="150"/>
    </location>
</feature>
<dbReference type="GO" id="GO:0016020">
    <property type="term" value="C:membrane"/>
    <property type="evidence" value="ECO:0007669"/>
    <property type="project" value="InterPro"/>
</dbReference>
<evidence type="ECO:0000313" key="7">
    <source>
        <dbReference type="EMBL" id="PWJ88244.1"/>
    </source>
</evidence>
<proteinExistence type="predicted"/>
<dbReference type="InterPro" id="IPR002178">
    <property type="entry name" value="PTS_EIIA_type-2_dom"/>
</dbReference>
<sequence length="153" mass="17844">MIEQMLKPEYIINDVEIPSKTKEDAIKKISEICSEKQPLNEKELSKSFLKREKIDSTGFGNHIAIPHAKIKKLKSPMISIIRFKEEINWNSIDEKPVKVAIALVMPYSDEQNMHLKIISKFARNLVNEDFLNKLIKEKDSKKLYKYIIEKLGE</sequence>
<dbReference type="EMBL" id="QGGI01000019">
    <property type="protein sequence ID" value="PWJ88244.1"/>
    <property type="molecule type" value="Genomic_DNA"/>
</dbReference>
<keyword evidence="2" id="KW-0597">Phosphoprotein</keyword>
<dbReference type="InterPro" id="IPR004715">
    <property type="entry name" value="PTS_IIA_fruc"/>
</dbReference>
<dbReference type="PROSITE" id="PS00372">
    <property type="entry name" value="PTS_EIIA_TYPE_2_HIS"/>
    <property type="match status" value="1"/>
</dbReference>
<evidence type="ECO:0000256" key="3">
    <source>
        <dbReference type="ARBA" id="ARBA00022597"/>
    </source>
</evidence>
<keyword evidence="4" id="KW-0808">Transferase</keyword>
<evidence type="ECO:0000256" key="1">
    <source>
        <dbReference type="ARBA" id="ARBA00022448"/>
    </source>
</evidence>
<dbReference type="SUPFAM" id="SSF55804">
    <property type="entry name" value="Phoshotransferase/anion transport protein"/>
    <property type="match status" value="1"/>
</dbReference>
<dbReference type="GO" id="GO:0009401">
    <property type="term" value="P:phosphoenolpyruvate-dependent sugar phosphotransferase system"/>
    <property type="evidence" value="ECO:0007669"/>
    <property type="project" value="UniProtKB-KW"/>
</dbReference>
<dbReference type="Pfam" id="PF00359">
    <property type="entry name" value="PTS_EIIA_2"/>
    <property type="match status" value="1"/>
</dbReference>
<keyword evidence="3" id="KW-0762">Sugar transport</keyword>
<evidence type="ECO:0000256" key="5">
    <source>
        <dbReference type="ARBA" id="ARBA00022683"/>
    </source>
</evidence>
<dbReference type="PANTHER" id="PTHR47738">
    <property type="entry name" value="PTS SYSTEM FRUCTOSE-LIKE EIIA COMPONENT-RELATED"/>
    <property type="match status" value="1"/>
</dbReference>
<dbReference type="RefSeq" id="WP_109605909.1">
    <property type="nucleotide sequence ID" value="NZ_JAMHJO010000005.1"/>
</dbReference>
<evidence type="ECO:0000259" key="6">
    <source>
        <dbReference type="PROSITE" id="PS51094"/>
    </source>
</evidence>
<dbReference type="GO" id="GO:0008982">
    <property type="term" value="F:protein-N(PI)-phosphohistidine-sugar phosphotransferase activity"/>
    <property type="evidence" value="ECO:0007669"/>
    <property type="project" value="InterPro"/>
</dbReference>
<evidence type="ECO:0000256" key="2">
    <source>
        <dbReference type="ARBA" id="ARBA00022553"/>
    </source>
</evidence>
<keyword evidence="1" id="KW-0813">Transport</keyword>
<dbReference type="CDD" id="cd00211">
    <property type="entry name" value="PTS_IIA_fru"/>
    <property type="match status" value="1"/>
</dbReference>
<dbReference type="NCBIfam" id="TIGR00848">
    <property type="entry name" value="fruA"/>
    <property type="match status" value="1"/>
</dbReference>
<keyword evidence="8" id="KW-1185">Reference proteome</keyword>
<organism evidence="7 8">
    <name type="scientific">Oceanotoga teriensis</name>
    <dbReference type="NCBI Taxonomy" id="515440"/>
    <lineage>
        <taxon>Bacteria</taxon>
        <taxon>Thermotogati</taxon>
        <taxon>Thermotogota</taxon>
        <taxon>Thermotogae</taxon>
        <taxon>Petrotogales</taxon>
        <taxon>Petrotogaceae</taxon>
        <taxon>Oceanotoga</taxon>
    </lineage>
</organism>